<evidence type="ECO:0000313" key="3">
    <source>
        <dbReference type="RefSeq" id="XP_021858646.1"/>
    </source>
</evidence>
<dbReference type="Pfam" id="PF13966">
    <property type="entry name" value="zf-RVT"/>
    <property type="match status" value="1"/>
</dbReference>
<reference evidence="2" key="1">
    <citation type="journal article" date="2021" name="Nat. Commun.">
        <title>Genomic analyses provide insights into spinach domestication and the genetic basis of agronomic traits.</title>
        <authorList>
            <person name="Cai X."/>
            <person name="Sun X."/>
            <person name="Xu C."/>
            <person name="Sun H."/>
            <person name="Wang X."/>
            <person name="Ge C."/>
            <person name="Zhang Z."/>
            <person name="Wang Q."/>
            <person name="Fei Z."/>
            <person name="Jiao C."/>
            <person name="Wang Q."/>
        </authorList>
    </citation>
    <scope>NUCLEOTIDE SEQUENCE [LARGE SCALE GENOMIC DNA]</scope>
    <source>
        <strain evidence="2">cv. Varoflay</strain>
    </source>
</reference>
<dbReference type="Proteomes" id="UP000813463">
    <property type="component" value="Chromosome 6"/>
</dbReference>
<feature type="domain" description="Reverse transcriptase zinc-binding" evidence="1">
    <location>
        <begin position="11"/>
        <end position="52"/>
    </location>
</feature>
<reference evidence="3" key="2">
    <citation type="submission" date="2025-08" db="UniProtKB">
        <authorList>
            <consortium name="RefSeq"/>
        </authorList>
    </citation>
    <scope>IDENTIFICATION</scope>
    <source>
        <tissue evidence="3">Leaf</tissue>
    </source>
</reference>
<dbReference type="PANTHER" id="PTHR33116:SF84">
    <property type="entry name" value="RNA-DIRECTED DNA POLYMERASE"/>
    <property type="match status" value="1"/>
</dbReference>
<proteinExistence type="predicted"/>
<keyword evidence="2" id="KW-1185">Reference proteome</keyword>
<dbReference type="PANTHER" id="PTHR33116">
    <property type="entry name" value="REVERSE TRANSCRIPTASE ZINC-BINDING DOMAIN-CONTAINING PROTEIN-RELATED-RELATED"/>
    <property type="match status" value="1"/>
</dbReference>
<dbReference type="RefSeq" id="XP_021858646.1">
    <property type="nucleotide sequence ID" value="XM_022002954.1"/>
</dbReference>
<dbReference type="KEGG" id="soe:110797834"/>
<gene>
    <name evidence="3" type="primary">LOC110797834</name>
</gene>
<sequence length="154" mass="18140">MGLKPPTERCNRLKTRDRLQKHGINAESYCLLCGTGTKSHSHIFFDCIYSRKCRERISQWIDMGVQIQTLKGVVRLARKITSRFKRRIFSVCVLAVIYQIWKARNNVLWHQHLWCIDNIVKKNQFDVKHRVNAIGLRKITGVDRDWFGGLEVQM</sequence>
<accession>A0A9R0J0A7</accession>
<evidence type="ECO:0000259" key="1">
    <source>
        <dbReference type="Pfam" id="PF13966"/>
    </source>
</evidence>
<evidence type="ECO:0000313" key="2">
    <source>
        <dbReference type="Proteomes" id="UP000813463"/>
    </source>
</evidence>
<organism evidence="2 3">
    <name type="scientific">Spinacia oleracea</name>
    <name type="common">Spinach</name>
    <dbReference type="NCBI Taxonomy" id="3562"/>
    <lineage>
        <taxon>Eukaryota</taxon>
        <taxon>Viridiplantae</taxon>
        <taxon>Streptophyta</taxon>
        <taxon>Embryophyta</taxon>
        <taxon>Tracheophyta</taxon>
        <taxon>Spermatophyta</taxon>
        <taxon>Magnoliopsida</taxon>
        <taxon>eudicotyledons</taxon>
        <taxon>Gunneridae</taxon>
        <taxon>Pentapetalae</taxon>
        <taxon>Caryophyllales</taxon>
        <taxon>Chenopodiaceae</taxon>
        <taxon>Chenopodioideae</taxon>
        <taxon>Anserineae</taxon>
        <taxon>Spinacia</taxon>
    </lineage>
</organism>
<dbReference type="InterPro" id="IPR026960">
    <property type="entry name" value="RVT-Znf"/>
</dbReference>
<protein>
    <recommendedName>
        <fullName evidence="1">Reverse transcriptase zinc-binding domain-containing protein</fullName>
    </recommendedName>
</protein>
<dbReference type="AlphaFoldDB" id="A0A9R0J0A7"/>
<name>A0A9R0J0A7_SPIOL</name>
<dbReference type="OrthoDB" id="1348681at2759"/>
<dbReference type="GeneID" id="110797834"/>